<sequence length="311" mass="33229">MSAYDNEPPRAVATKSSLPIFACAFAVLPLLLTNSGPKNVSLSQLLVLTIRLAFTWTTQTNLEAASSQIGPVLFIRAHILLDVVAGLLALQNTNTSVSEPGRIVTVLAASAASGALSAQMAFAACDPTIWASTTVRAPTEKLPLGSVLGHTNSYSLVNIVLSGLYLAIPTLFVLLPFILVPVEVYTSSGSPWPWICLALRGGMLVLKPFMTHPSHDTARWTAGVLEIATSCWAANMCVDAHLRIHPEIGQFQVTDYRFGAWGGSVLGSILCEMMLASMWPVRYGGRSLATRASSADTYTVTNPLAKHTTCR</sequence>
<evidence type="ECO:0000313" key="2">
    <source>
        <dbReference type="EMBL" id="GAT47134.1"/>
    </source>
</evidence>
<protein>
    <submittedName>
        <fullName evidence="2">Uncharacterized protein</fullName>
    </submittedName>
</protein>
<keyword evidence="1" id="KW-1133">Transmembrane helix</keyword>
<feature type="transmembrane region" description="Helical" evidence="1">
    <location>
        <begin position="12"/>
        <end position="32"/>
    </location>
</feature>
<organism evidence="2 3">
    <name type="scientific">Mycena chlorophos</name>
    <name type="common">Agaric fungus</name>
    <name type="synonym">Agaricus chlorophos</name>
    <dbReference type="NCBI Taxonomy" id="658473"/>
    <lineage>
        <taxon>Eukaryota</taxon>
        <taxon>Fungi</taxon>
        <taxon>Dikarya</taxon>
        <taxon>Basidiomycota</taxon>
        <taxon>Agaricomycotina</taxon>
        <taxon>Agaricomycetes</taxon>
        <taxon>Agaricomycetidae</taxon>
        <taxon>Agaricales</taxon>
        <taxon>Marasmiineae</taxon>
        <taxon>Mycenaceae</taxon>
        <taxon>Mycena</taxon>
    </lineage>
</organism>
<keyword evidence="1" id="KW-0472">Membrane</keyword>
<proteinExistence type="predicted"/>
<dbReference type="Proteomes" id="UP000815677">
    <property type="component" value="Unassembled WGS sequence"/>
</dbReference>
<keyword evidence="3" id="KW-1185">Reference proteome</keyword>
<dbReference type="EMBL" id="DF843160">
    <property type="protein sequence ID" value="GAT47134.1"/>
    <property type="molecule type" value="Genomic_DNA"/>
</dbReference>
<keyword evidence="1" id="KW-0812">Transmembrane</keyword>
<reference evidence="2" key="1">
    <citation type="submission" date="2014-09" db="EMBL/GenBank/DDBJ databases">
        <title>Genome sequence of the luminous mushroom Mycena chlorophos for searching fungal bioluminescence genes.</title>
        <authorList>
            <person name="Tanaka Y."/>
            <person name="Kasuga D."/>
            <person name="Oba Y."/>
            <person name="Hase S."/>
            <person name="Sato K."/>
            <person name="Oba Y."/>
            <person name="Sakakibara Y."/>
        </authorList>
    </citation>
    <scope>NUCLEOTIDE SEQUENCE</scope>
</reference>
<evidence type="ECO:0000313" key="3">
    <source>
        <dbReference type="Proteomes" id="UP000815677"/>
    </source>
</evidence>
<gene>
    <name evidence="2" type="ORF">MCHLO_04614</name>
</gene>
<evidence type="ECO:0000256" key="1">
    <source>
        <dbReference type="SAM" id="Phobius"/>
    </source>
</evidence>
<feature type="transmembrane region" description="Helical" evidence="1">
    <location>
        <begin position="156"/>
        <end position="180"/>
    </location>
</feature>
<feature type="transmembrane region" description="Helical" evidence="1">
    <location>
        <begin position="258"/>
        <end position="281"/>
    </location>
</feature>
<accession>A0ABQ0L7J6</accession>
<name>A0ABQ0L7J6_MYCCL</name>